<accession>A0A6J4QGS4</accession>
<feature type="compositionally biased region" description="Low complexity" evidence="1">
    <location>
        <begin position="13"/>
        <end position="23"/>
    </location>
</feature>
<evidence type="ECO:0000256" key="1">
    <source>
        <dbReference type="SAM" id="MobiDB-lite"/>
    </source>
</evidence>
<name>A0A6J4QGS4_9RHOB</name>
<dbReference type="EMBL" id="CADCUU010000488">
    <property type="protein sequence ID" value="CAA9437226.1"/>
    <property type="molecule type" value="Genomic_DNA"/>
</dbReference>
<feature type="compositionally biased region" description="Basic and acidic residues" evidence="1">
    <location>
        <begin position="40"/>
        <end position="52"/>
    </location>
</feature>
<feature type="non-terminal residue" evidence="2">
    <location>
        <position position="72"/>
    </location>
</feature>
<proteinExistence type="predicted"/>
<organism evidence="2">
    <name type="scientific">uncultured Rubellimicrobium sp</name>
    <dbReference type="NCBI Taxonomy" id="543078"/>
    <lineage>
        <taxon>Bacteria</taxon>
        <taxon>Pseudomonadati</taxon>
        <taxon>Pseudomonadota</taxon>
        <taxon>Alphaproteobacteria</taxon>
        <taxon>Rhodobacterales</taxon>
        <taxon>Roseobacteraceae</taxon>
        <taxon>Rubellimicrobium</taxon>
        <taxon>environmental samples</taxon>
    </lineage>
</organism>
<feature type="non-terminal residue" evidence="2">
    <location>
        <position position="1"/>
    </location>
</feature>
<sequence>EHLQHHGRDRGAPRGARGPQARAPRARRRHPGARNRRCARHADDPPPEKGKAGPEGPHSPDRGPASSGHHRL</sequence>
<feature type="compositionally biased region" description="Basic residues" evidence="1">
    <location>
        <begin position="24"/>
        <end position="39"/>
    </location>
</feature>
<protein>
    <submittedName>
        <fullName evidence="2">Uncharacterized protein</fullName>
    </submittedName>
</protein>
<gene>
    <name evidence="2" type="ORF">AVDCRST_MAG15-3279</name>
</gene>
<feature type="region of interest" description="Disordered" evidence="1">
    <location>
        <begin position="1"/>
        <end position="72"/>
    </location>
</feature>
<reference evidence="2" key="1">
    <citation type="submission" date="2020-02" db="EMBL/GenBank/DDBJ databases">
        <authorList>
            <person name="Meier V. D."/>
        </authorList>
    </citation>
    <scope>NUCLEOTIDE SEQUENCE</scope>
    <source>
        <strain evidence="2">AVDCRST_MAG15</strain>
    </source>
</reference>
<feature type="compositionally biased region" description="Basic and acidic residues" evidence="1">
    <location>
        <begin position="1"/>
        <end position="12"/>
    </location>
</feature>
<dbReference type="AlphaFoldDB" id="A0A6J4QGS4"/>
<evidence type="ECO:0000313" key="2">
    <source>
        <dbReference type="EMBL" id="CAA9437226.1"/>
    </source>
</evidence>